<reference evidence="2 3" key="1">
    <citation type="submission" date="2020-08" db="EMBL/GenBank/DDBJ databases">
        <title>Genome sequence of Thermomonas carbonis KCTC 42013T.</title>
        <authorList>
            <person name="Hyun D.-W."/>
            <person name="Bae J.-W."/>
        </authorList>
    </citation>
    <scope>NUCLEOTIDE SEQUENCE [LARGE SCALE GENOMIC DNA]</scope>
    <source>
        <strain evidence="2 3">KCTC 42013</strain>
    </source>
</reference>
<keyword evidence="1" id="KW-1133">Transmembrane helix</keyword>
<evidence type="ECO:0000256" key="1">
    <source>
        <dbReference type="SAM" id="Phobius"/>
    </source>
</evidence>
<organism evidence="2 3">
    <name type="scientific">Thermomonas carbonis</name>
    <dbReference type="NCBI Taxonomy" id="1463158"/>
    <lineage>
        <taxon>Bacteria</taxon>
        <taxon>Pseudomonadati</taxon>
        <taxon>Pseudomonadota</taxon>
        <taxon>Gammaproteobacteria</taxon>
        <taxon>Lysobacterales</taxon>
        <taxon>Lysobacteraceae</taxon>
        <taxon>Thermomonas</taxon>
    </lineage>
</organism>
<gene>
    <name evidence="2" type="ORF">H9L16_09760</name>
</gene>
<dbReference type="KEGG" id="tcn:H9L16_09760"/>
<dbReference type="EMBL" id="CP060719">
    <property type="protein sequence ID" value="QNN69005.1"/>
    <property type="molecule type" value="Genomic_DNA"/>
</dbReference>
<sequence>MPNHLSTSLPVRSALRDGLRGAMQWRLWLLWIGASLGCALIAALPAWNWLAEALNHSSHAKAIANGEAPTLLLDLLMSRNAPLGVLGESTTIAAILMLLLSPLLAGATIAAIRSRTRPGFGDLLRGAVAEYGPMLRMLVWSVVPLGLALLVMSMILGANESAHADAIDGSGLASGRKIALLVGAVLFVLAHASLEAGRGWLATDGRLRSAIKAWWRGLKLLCRRPVAVLLAWLVTTVIGLALALLFAWLRQFAGGDSLGGFLLAMLLGCGIAAALAWGRIARLYAMSALAADQHARR</sequence>
<keyword evidence="1" id="KW-0812">Transmembrane</keyword>
<keyword evidence="1" id="KW-0472">Membrane</keyword>
<feature type="transmembrane region" description="Helical" evidence="1">
    <location>
        <begin position="226"/>
        <end position="249"/>
    </location>
</feature>
<evidence type="ECO:0000313" key="3">
    <source>
        <dbReference type="Proteomes" id="UP000515804"/>
    </source>
</evidence>
<protein>
    <submittedName>
        <fullName evidence="2">Uncharacterized protein</fullName>
    </submittedName>
</protein>
<evidence type="ECO:0000313" key="2">
    <source>
        <dbReference type="EMBL" id="QNN69005.1"/>
    </source>
</evidence>
<dbReference type="Proteomes" id="UP000515804">
    <property type="component" value="Chromosome"/>
</dbReference>
<accession>A0A7G9SMD0</accession>
<proteinExistence type="predicted"/>
<name>A0A7G9SMD0_9GAMM</name>
<feature type="transmembrane region" description="Helical" evidence="1">
    <location>
        <begin position="27"/>
        <end position="47"/>
    </location>
</feature>
<feature type="transmembrane region" description="Helical" evidence="1">
    <location>
        <begin position="92"/>
        <end position="112"/>
    </location>
</feature>
<feature type="transmembrane region" description="Helical" evidence="1">
    <location>
        <begin position="133"/>
        <end position="158"/>
    </location>
</feature>
<dbReference type="RefSeq" id="WP_187551528.1">
    <property type="nucleotide sequence ID" value="NZ_BMZL01000002.1"/>
</dbReference>
<keyword evidence="3" id="KW-1185">Reference proteome</keyword>
<feature type="transmembrane region" description="Helical" evidence="1">
    <location>
        <begin position="261"/>
        <end position="278"/>
    </location>
</feature>
<dbReference type="AlphaFoldDB" id="A0A7G9SMD0"/>
<feature type="transmembrane region" description="Helical" evidence="1">
    <location>
        <begin position="178"/>
        <end position="201"/>
    </location>
</feature>